<evidence type="ECO:0000256" key="4">
    <source>
        <dbReference type="ARBA" id="ARBA00023002"/>
    </source>
</evidence>
<proteinExistence type="inferred from homology"/>
<feature type="domain" description="FAD-binding PCMH-type" evidence="6">
    <location>
        <begin position="63"/>
        <end position="235"/>
    </location>
</feature>
<evidence type="ECO:0000259" key="6">
    <source>
        <dbReference type="PROSITE" id="PS51387"/>
    </source>
</evidence>
<dbReference type="PANTHER" id="PTHR42973">
    <property type="entry name" value="BINDING OXIDOREDUCTASE, PUTATIVE (AFU_ORTHOLOGUE AFUA_1G17690)-RELATED"/>
    <property type="match status" value="1"/>
</dbReference>
<dbReference type="Pfam" id="PF01565">
    <property type="entry name" value="FAD_binding_4"/>
    <property type="match status" value="1"/>
</dbReference>
<keyword evidence="8" id="KW-1185">Reference proteome</keyword>
<keyword evidence="4" id="KW-0560">Oxidoreductase</keyword>
<organism evidence="7 8">
    <name type="scientific">Venturia nashicola</name>
    <dbReference type="NCBI Taxonomy" id="86259"/>
    <lineage>
        <taxon>Eukaryota</taxon>
        <taxon>Fungi</taxon>
        <taxon>Dikarya</taxon>
        <taxon>Ascomycota</taxon>
        <taxon>Pezizomycotina</taxon>
        <taxon>Dothideomycetes</taxon>
        <taxon>Pleosporomycetidae</taxon>
        <taxon>Venturiales</taxon>
        <taxon>Venturiaceae</taxon>
        <taxon>Venturia</taxon>
    </lineage>
</organism>
<dbReference type="InterPro" id="IPR016166">
    <property type="entry name" value="FAD-bd_PCMH"/>
</dbReference>
<dbReference type="InterPro" id="IPR016169">
    <property type="entry name" value="FAD-bd_PCMH_sub2"/>
</dbReference>
<dbReference type="AlphaFoldDB" id="A0A4Z1PWT8"/>
<dbReference type="InterPro" id="IPR036318">
    <property type="entry name" value="FAD-bd_PCMH-like_sf"/>
</dbReference>
<evidence type="ECO:0000256" key="1">
    <source>
        <dbReference type="ARBA" id="ARBA00005466"/>
    </source>
</evidence>
<reference evidence="7 8" key="1">
    <citation type="submission" date="2019-04" db="EMBL/GenBank/DDBJ databases">
        <title>High contiguity whole genome sequence and gene annotation resource for two Venturia nashicola isolates.</title>
        <authorList>
            <person name="Prokchorchik M."/>
            <person name="Won K."/>
            <person name="Lee Y."/>
            <person name="Choi E.D."/>
            <person name="Segonzac C."/>
            <person name="Sohn K.H."/>
        </authorList>
    </citation>
    <scope>NUCLEOTIDE SEQUENCE [LARGE SCALE GENOMIC DNA]</scope>
    <source>
        <strain evidence="7 8">PRI2</strain>
    </source>
</reference>
<dbReference type="GO" id="GO:0016491">
    <property type="term" value="F:oxidoreductase activity"/>
    <property type="evidence" value="ECO:0007669"/>
    <property type="project" value="UniProtKB-KW"/>
</dbReference>
<accession>A0A4Z1PWT8</accession>
<dbReference type="GO" id="GO:0071949">
    <property type="term" value="F:FAD binding"/>
    <property type="evidence" value="ECO:0007669"/>
    <property type="project" value="InterPro"/>
</dbReference>
<dbReference type="OrthoDB" id="2151789at2759"/>
<comment type="caution">
    <text evidence="7">The sequence shown here is derived from an EMBL/GenBank/DDBJ whole genome shotgun (WGS) entry which is preliminary data.</text>
</comment>
<evidence type="ECO:0000256" key="2">
    <source>
        <dbReference type="ARBA" id="ARBA00022630"/>
    </source>
</evidence>
<evidence type="ECO:0000313" key="8">
    <source>
        <dbReference type="Proteomes" id="UP000298493"/>
    </source>
</evidence>
<dbReference type="InterPro" id="IPR006094">
    <property type="entry name" value="Oxid_FAD_bind_N"/>
</dbReference>
<dbReference type="InterPro" id="IPR050416">
    <property type="entry name" value="FAD-linked_Oxidoreductase"/>
</dbReference>
<dbReference type="Proteomes" id="UP000298493">
    <property type="component" value="Unassembled WGS sequence"/>
</dbReference>
<evidence type="ECO:0000256" key="3">
    <source>
        <dbReference type="ARBA" id="ARBA00022827"/>
    </source>
</evidence>
<feature type="chain" id="PRO_5021231137" evidence="5">
    <location>
        <begin position="22"/>
        <end position="609"/>
    </location>
</feature>
<name>A0A4Z1PWT8_9PEZI</name>
<gene>
    <name evidence="7" type="ORF">E6O75_ATG00419</name>
</gene>
<keyword evidence="3" id="KW-0274">FAD</keyword>
<dbReference type="EMBL" id="SNSC02000001">
    <property type="protein sequence ID" value="TID27652.1"/>
    <property type="molecule type" value="Genomic_DNA"/>
</dbReference>
<feature type="signal peptide" evidence="5">
    <location>
        <begin position="1"/>
        <end position="21"/>
    </location>
</feature>
<keyword evidence="5" id="KW-0732">Signal</keyword>
<dbReference type="STRING" id="86259.A0A4Z1PWT8"/>
<dbReference type="Gene3D" id="3.30.465.10">
    <property type="match status" value="1"/>
</dbReference>
<dbReference type="SUPFAM" id="SSF56176">
    <property type="entry name" value="FAD-binding/transporter-associated domain-like"/>
    <property type="match status" value="1"/>
</dbReference>
<protein>
    <submittedName>
        <fullName evidence="7">FAD-binding domain-containing protein</fullName>
    </submittedName>
</protein>
<evidence type="ECO:0000313" key="7">
    <source>
        <dbReference type="EMBL" id="TID27652.1"/>
    </source>
</evidence>
<dbReference type="PROSITE" id="PS51387">
    <property type="entry name" value="FAD_PCMH"/>
    <property type="match status" value="1"/>
</dbReference>
<evidence type="ECO:0000256" key="5">
    <source>
        <dbReference type="SAM" id="SignalP"/>
    </source>
</evidence>
<dbReference type="PANTHER" id="PTHR42973:SF13">
    <property type="entry name" value="FAD-BINDING PCMH-TYPE DOMAIN-CONTAINING PROTEIN"/>
    <property type="match status" value="1"/>
</dbReference>
<keyword evidence="2" id="KW-0285">Flavoprotein</keyword>
<sequence length="609" mass="64902">MLPSLSQSLSIFLAAAQTGLAVPSAATQTACTEIKSTLLGKLFVKGDAVYTKENKDWWNAGIADMAPACIAMPSTAQDVARIVTILNNHADVPFAIKSGGHSPNRGHSSVKEGVLIALRNIKGVELDKEKSVAYVKPGGHWKDVIKPLDDLGYTVVSGRLGVVGIGGFLAQGGLSFLSAQHGMAADNIQEYEIVFSNGTIGTIKQSERPELVRAMRGGGDQFGIITRYTLQAYPIGKAWGGVRIFTGNRDQFYDALHDFIGNNHKDPKAAVIFTVSGGLASTGSSTGASSSSLFGSLGGLLGTPGSGVFSTLTGSGPKPVVALHSAGSSIMSAMGNILKSGQTGMAASRALEYSPRSRQYAIENAAEIQAASGNSSSIFMVMLNYNGPTPPKGAFGKFENLKATIDFTKTQPYSSIVSMSDKAFDYLAMHTSFRSISLPYQPNNPAYYAEIEDIWNKVSQSYIKRAKGTVTATIAYQPFPRTVGQASEKRGGNAMGLSANDKDRFILEVAGIYNKSDDDDLVQAMGKEFTDALAKKLNTQIQSKALDDLETYNPLFMNDAGPDQDVMATYKDAVEHMKLQMSVDPKGLWAKRAGGFKYSHSHPTTSSAE</sequence>
<comment type="similarity">
    <text evidence="1">Belongs to the oxygen-dependent FAD-linked oxidoreductase family.</text>
</comment>